<feature type="transmembrane region" description="Helical" evidence="1">
    <location>
        <begin position="15"/>
        <end position="40"/>
    </location>
</feature>
<evidence type="ECO:0000313" key="2">
    <source>
        <dbReference type="EMBL" id="GAX63056.1"/>
    </source>
</evidence>
<sequence length="163" mass="18148">MVKITSQYWDHVHPILAWGISLVLFILLIYGLGLFATHIIGRRLIAFGEKIIMWVPFLKTVYGVSKQVVNAFIDPNRVAFKSVVLVEFPQPGIRVIGFITGKIEDAKGKNCYKVFVPTSPNPTSGFFLIVRFDEIQHTNLSVEDGMKMIVSGGLVAPSKIQEG</sequence>
<evidence type="ECO:0008006" key="4">
    <source>
        <dbReference type="Google" id="ProtNLM"/>
    </source>
</evidence>
<dbReference type="EMBL" id="BAOS01000047">
    <property type="protein sequence ID" value="GAX63056.1"/>
    <property type="molecule type" value="Genomic_DNA"/>
</dbReference>
<keyword evidence="1" id="KW-0812">Transmembrane</keyword>
<keyword evidence="1" id="KW-0472">Membrane</keyword>
<proteinExistence type="predicted"/>
<name>A0A286U4J6_9BACT</name>
<accession>A0A286U4J6</accession>
<dbReference type="Pfam" id="PF04367">
    <property type="entry name" value="DUF502"/>
    <property type="match status" value="1"/>
</dbReference>
<dbReference type="InterPro" id="IPR007462">
    <property type="entry name" value="COV1-like"/>
</dbReference>
<comment type="caution">
    <text evidence="2">The sequence shown here is derived from an EMBL/GenBank/DDBJ whole genome shotgun (WGS) entry which is preliminary data.</text>
</comment>
<organism evidence="2 3">
    <name type="scientific">Candidatus Scalindua japonica</name>
    <dbReference type="NCBI Taxonomy" id="1284222"/>
    <lineage>
        <taxon>Bacteria</taxon>
        <taxon>Pseudomonadati</taxon>
        <taxon>Planctomycetota</taxon>
        <taxon>Candidatus Brocadiia</taxon>
        <taxon>Candidatus Brocadiales</taxon>
        <taxon>Candidatus Scalinduaceae</taxon>
        <taxon>Candidatus Scalindua</taxon>
    </lineage>
</organism>
<reference evidence="3" key="1">
    <citation type="journal article" date="2017" name="Environ. Microbiol. Rep.">
        <title>Genetic Diversity of Marine Anaerobic Ammonium-Oxidizing Bacteria as Revealed by Genomic and Proteomic Analyses of 'Candidatus Scalindua japonica'.</title>
        <authorList>
            <person name="Oshiki M."/>
            <person name="Mizuto K."/>
            <person name="Kimura Z."/>
            <person name="Kindaichi T."/>
            <person name="Satoh H."/>
            <person name="Okabe S."/>
        </authorList>
    </citation>
    <scope>NUCLEOTIDE SEQUENCE [LARGE SCALE GENOMIC DNA]</scope>
    <source>
        <strain evidence="3">husup-a2</strain>
    </source>
</reference>
<gene>
    <name evidence="2" type="ORF">SCALIN_C47_0027</name>
</gene>
<dbReference type="PANTHER" id="PTHR31876:SF26">
    <property type="entry name" value="PROTEIN LIKE COV 2"/>
    <property type="match status" value="1"/>
</dbReference>
<evidence type="ECO:0000313" key="3">
    <source>
        <dbReference type="Proteomes" id="UP000218542"/>
    </source>
</evidence>
<evidence type="ECO:0000256" key="1">
    <source>
        <dbReference type="SAM" id="Phobius"/>
    </source>
</evidence>
<keyword evidence="3" id="KW-1185">Reference proteome</keyword>
<protein>
    <recommendedName>
        <fullName evidence="4">DUF502 domain-containing protein</fullName>
    </recommendedName>
</protein>
<dbReference type="Proteomes" id="UP000218542">
    <property type="component" value="Unassembled WGS sequence"/>
</dbReference>
<dbReference type="AlphaFoldDB" id="A0A286U4J6"/>
<keyword evidence="1" id="KW-1133">Transmembrane helix</keyword>
<dbReference type="PANTHER" id="PTHR31876">
    <property type="entry name" value="COV-LIKE PROTEIN 1"/>
    <property type="match status" value="1"/>
</dbReference>